<dbReference type="AlphaFoldDB" id="A0A0N0VD75"/>
<dbReference type="EMBL" id="LGTL01000027">
    <property type="protein sequence ID" value="KPA74878.1"/>
    <property type="molecule type" value="Genomic_DNA"/>
</dbReference>
<name>A0A0N0VD75_LEPPY</name>
<feature type="chain" id="PRO_5005860977" evidence="1">
    <location>
        <begin position="19"/>
        <end position="186"/>
    </location>
</feature>
<evidence type="ECO:0000256" key="1">
    <source>
        <dbReference type="SAM" id="SignalP"/>
    </source>
</evidence>
<reference evidence="2 3" key="1">
    <citation type="submission" date="2015-07" db="EMBL/GenBank/DDBJ databases">
        <title>High-quality genome of monoxenous trypanosomatid Leptomonas pyrrhocoris.</title>
        <authorList>
            <person name="Flegontov P."/>
            <person name="Butenko A."/>
            <person name="Firsov S."/>
            <person name="Vlcek C."/>
            <person name="Logacheva M.D."/>
            <person name="Field M."/>
            <person name="Filatov D."/>
            <person name="Flegontova O."/>
            <person name="Gerasimov E."/>
            <person name="Jackson A.P."/>
            <person name="Kelly S."/>
            <person name="Opperdoes F."/>
            <person name="O'Reilly A."/>
            <person name="Votypka J."/>
            <person name="Yurchenko V."/>
            <person name="Lukes J."/>
        </authorList>
    </citation>
    <scope>NUCLEOTIDE SEQUENCE [LARGE SCALE GENOMIC DNA]</scope>
    <source>
        <strain evidence="2">H10</strain>
    </source>
</reference>
<evidence type="ECO:0000313" key="3">
    <source>
        <dbReference type="Proteomes" id="UP000037923"/>
    </source>
</evidence>
<dbReference type="GeneID" id="26909167"/>
<dbReference type="Proteomes" id="UP000037923">
    <property type="component" value="Unassembled WGS sequence"/>
</dbReference>
<gene>
    <name evidence="2" type="ORF">ABB37_08884</name>
</gene>
<dbReference type="RefSeq" id="XP_015653317.1">
    <property type="nucleotide sequence ID" value="XM_015808032.1"/>
</dbReference>
<sequence length="186" mass="19990">MHARRWPLFACAVWAFSSVPLPPPLCREHLLSVCSLTRLVARREFTETVRARCPLFVSASPQHPADGVCLCVSLGAERRVCCPPPHVHTQVSFLSSPLPLRCAAPPCSLASVAVALLLAPSALFVRNVWSSSHRVPSCFSAFVYVAGARPPRADAARPPLHWSMCGVTASPVLPTCSQPTVVSGLF</sequence>
<organism evidence="2 3">
    <name type="scientific">Leptomonas pyrrhocoris</name>
    <name type="common">Firebug parasite</name>
    <dbReference type="NCBI Taxonomy" id="157538"/>
    <lineage>
        <taxon>Eukaryota</taxon>
        <taxon>Discoba</taxon>
        <taxon>Euglenozoa</taxon>
        <taxon>Kinetoplastea</taxon>
        <taxon>Metakinetoplastina</taxon>
        <taxon>Trypanosomatida</taxon>
        <taxon>Trypanosomatidae</taxon>
        <taxon>Leishmaniinae</taxon>
        <taxon>Leptomonas</taxon>
    </lineage>
</organism>
<accession>A0A0N0VD75</accession>
<dbReference type="VEuPathDB" id="TriTrypDB:LpyrH10_27_0390"/>
<keyword evidence="1" id="KW-0732">Signal</keyword>
<proteinExistence type="predicted"/>
<protein>
    <submittedName>
        <fullName evidence="2">Uncharacterized protein</fullName>
    </submittedName>
</protein>
<feature type="signal peptide" evidence="1">
    <location>
        <begin position="1"/>
        <end position="18"/>
    </location>
</feature>
<comment type="caution">
    <text evidence="2">The sequence shown here is derived from an EMBL/GenBank/DDBJ whole genome shotgun (WGS) entry which is preliminary data.</text>
</comment>
<keyword evidence="3" id="KW-1185">Reference proteome</keyword>
<evidence type="ECO:0000313" key="2">
    <source>
        <dbReference type="EMBL" id="KPA74878.1"/>
    </source>
</evidence>